<dbReference type="RefSeq" id="WP_075797493.1">
    <property type="nucleotide sequence ID" value="NZ_CP015583.1"/>
</dbReference>
<dbReference type="Proteomes" id="UP001258945">
    <property type="component" value="Unassembled WGS sequence"/>
</dbReference>
<dbReference type="EMBL" id="CP015583">
    <property type="protein sequence ID" value="APT56549.1"/>
    <property type="molecule type" value="Genomic_DNA"/>
</dbReference>
<reference evidence="3 5" key="1">
    <citation type="submission" date="2016-05" db="EMBL/GenBank/DDBJ databases">
        <title>Complete Genome and Methylome Analysis of Psychrotrophic Bacterial Isolates from Antarctic Lake Untersee.</title>
        <authorList>
            <person name="Fomenkov A."/>
            <person name="Akimov V.N."/>
            <person name="Vasilyeva L.V."/>
            <person name="Andersen D."/>
            <person name="Vincze T."/>
            <person name="Roberts R.J."/>
        </authorList>
    </citation>
    <scope>NUCLEOTIDE SEQUENCE [LARGE SCALE GENOMIC DNA]</scope>
    <source>
        <strain evidence="3 5">U14-5</strain>
    </source>
</reference>
<organism evidence="3 5">
    <name type="scientific">Roseomonas gilardii</name>
    <dbReference type="NCBI Taxonomy" id="257708"/>
    <lineage>
        <taxon>Bacteria</taxon>
        <taxon>Pseudomonadati</taxon>
        <taxon>Pseudomonadota</taxon>
        <taxon>Alphaproteobacteria</taxon>
        <taxon>Acetobacterales</taxon>
        <taxon>Roseomonadaceae</taxon>
        <taxon>Roseomonas</taxon>
    </lineage>
</organism>
<dbReference type="STRING" id="257708.RGI145_04950"/>
<gene>
    <name evidence="3" type="ORF">RGI145_04950</name>
    <name evidence="4" type="ORF">RQ831_09105</name>
</gene>
<dbReference type="KEGG" id="rgi:RGI145_04950"/>
<feature type="chain" id="PRO_5013267581" evidence="1">
    <location>
        <begin position="25"/>
        <end position="279"/>
    </location>
</feature>
<dbReference type="Pfam" id="PF04366">
    <property type="entry name" value="Ysc84"/>
    <property type="match status" value="1"/>
</dbReference>
<evidence type="ECO:0000313" key="3">
    <source>
        <dbReference type="EMBL" id="APT56549.1"/>
    </source>
</evidence>
<feature type="signal peptide" evidence="1">
    <location>
        <begin position="1"/>
        <end position="24"/>
    </location>
</feature>
<evidence type="ECO:0000313" key="5">
    <source>
        <dbReference type="Proteomes" id="UP000185494"/>
    </source>
</evidence>
<reference evidence="4 6" key="2">
    <citation type="journal article" date="2019" name="Microb. Pathog.">
        <title>Comparison of VITEK 2, MALDI-TOF MS, 16S rRNA gene sequencing, and whole-genome sequencing for identification of Roseomonas mucosa.</title>
        <authorList>
            <person name="Rudolph W.W."/>
            <person name="Gunzer F."/>
            <person name="Trauth M."/>
            <person name="Bunk B."/>
            <person name="Bigge R."/>
            <person name="Schrottner P."/>
        </authorList>
    </citation>
    <scope>NUCLEOTIDE SEQUENCE [LARGE SCALE GENOMIC DNA]</scope>
    <source>
        <strain evidence="4 6">DSM 103800</strain>
    </source>
</reference>
<name>A0A1L7AD35_9PROT</name>
<dbReference type="AlphaFoldDB" id="A0A1L7AD35"/>
<evidence type="ECO:0000313" key="6">
    <source>
        <dbReference type="Proteomes" id="UP001258945"/>
    </source>
</evidence>
<evidence type="ECO:0000256" key="1">
    <source>
        <dbReference type="SAM" id="SignalP"/>
    </source>
</evidence>
<keyword evidence="1" id="KW-0732">Signal</keyword>
<dbReference type="GO" id="GO:0035091">
    <property type="term" value="F:phosphatidylinositol binding"/>
    <property type="evidence" value="ECO:0007669"/>
    <property type="project" value="TreeGrafter"/>
</dbReference>
<proteinExistence type="predicted"/>
<dbReference type="CDD" id="cd11524">
    <property type="entry name" value="SYLF"/>
    <property type="match status" value="1"/>
</dbReference>
<dbReference type="InterPro" id="IPR051702">
    <property type="entry name" value="SH3_domain_YSC84-like"/>
</dbReference>
<dbReference type="PROSITE" id="PS51257">
    <property type="entry name" value="PROKAR_LIPOPROTEIN"/>
    <property type="match status" value="1"/>
</dbReference>
<feature type="domain" description="Ysc84 actin-binding" evidence="2">
    <location>
        <begin position="104"/>
        <end position="225"/>
    </location>
</feature>
<evidence type="ECO:0000259" key="2">
    <source>
        <dbReference type="Pfam" id="PF04366"/>
    </source>
</evidence>
<sequence>MRRAMCLVLLMALAACGGGSIPPAAEQQTLVDRATLTAQEMLGQGDTGVRQDIQGSLRRSRAVMICPRVLKAGFILGAQGGSCVLTARDGAGSWSSPAFYSFGSGSLGLQIGLQDAQLMFFILTDKGLNAVLDNQVKLGGDISIALVTVGGGMGGATTTAAGADVVAYARTRGLYAGITLDGAVMSPYHEGNQAYYGRPVAVRDIVLSMTAYNQGADPLRAVLMQYGAGQAVVPPPSQPYAAPAQGGAGVPGGAPYGQAAPPAYSAPVTGGGITRETLH</sequence>
<dbReference type="PANTHER" id="PTHR15629:SF2">
    <property type="entry name" value="SH3 DOMAIN-CONTAINING YSC84-LIKE PROTEIN 1"/>
    <property type="match status" value="1"/>
</dbReference>
<reference evidence="4" key="3">
    <citation type="submission" date="2023-09" db="EMBL/GenBank/DDBJ databases">
        <authorList>
            <person name="Schober I."/>
            <person name="Bunk B."/>
        </authorList>
    </citation>
    <scope>NUCLEOTIDE SEQUENCE</scope>
    <source>
        <strain evidence="4">DSM 103800</strain>
    </source>
</reference>
<dbReference type="InterPro" id="IPR007461">
    <property type="entry name" value="Ysc84_actin-binding"/>
</dbReference>
<dbReference type="PANTHER" id="PTHR15629">
    <property type="entry name" value="SH3YL1 PROTEIN"/>
    <property type="match status" value="1"/>
</dbReference>
<dbReference type="eggNOG" id="COG2930">
    <property type="taxonomic scope" value="Bacteria"/>
</dbReference>
<accession>A0A1L7AD35</accession>
<evidence type="ECO:0000313" key="4">
    <source>
        <dbReference type="EMBL" id="MDT8331213.1"/>
    </source>
</evidence>
<dbReference type="EMBL" id="JAVVDO010000011">
    <property type="protein sequence ID" value="MDT8331213.1"/>
    <property type="molecule type" value="Genomic_DNA"/>
</dbReference>
<keyword evidence="6" id="KW-1185">Reference proteome</keyword>
<protein>
    <submittedName>
        <fullName evidence="4">Lipid-binding SYLF domain-containing protein</fullName>
    </submittedName>
</protein>
<dbReference type="Proteomes" id="UP000185494">
    <property type="component" value="Chromosome 1"/>
</dbReference>